<dbReference type="InterPro" id="IPR011701">
    <property type="entry name" value="MFS"/>
</dbReference>
<organism evidence="3 4">
    <name type="scientific">Elysia marginata</name>
    <dbReference type="NCBI Taxonomy" id="1093978"/>
    <lineage>
        <taxon>Eukaryota</taxon>
        <taxon>Metazoa</taxon>
        <taxon>Spiralia</taxon>
        <taxon>Lophotrochozoa</taxon>
        <taxon>Mollusca</taxon>
        <taxon>Gastropoda</taxon>
        <taxon>Heterobranchia</taxon>
        <taxon>Euthyneura</taxon>
        <taxon>Panpulmonata</taxon>
        <taxon>Sacoglossa</taxon>
        <taxon>Placobranchoidea</taxon>
        <taxon>Plakobranchidae</taxon>
        <taxon>Elysia</taxon>
    </lineage>
</organism>
<accession>A0AAV4INE7</accession>
<feature type="region of interest" description="Disordered" evidence="1">
    <location>
        <begin position="71"/>
        <end position="96"/>
    </location>
</feature>
<reference evidence="3 4" key="1">
    <citation type="journal article" date="2021" name="Elife">
        <title>Chloroplast acquisition without the gene transfer in kleptoplastic sea slugs, Plakobranchus ocellatus.</title>
        <authorList>
            <person name="Maeda T."/>
            <person name="Takahashi S."/>
            <person name="Yoshida T."/>
            <person name="Shimamura S."/>
            <person name="Takaki Y."/>
            <person name="Nagai Y."/>
            <person name="Toyoda A."/>
            <person name="Suzuki Y."/>
            <person name="Arimoto A."/>
            <person name="Ishii H."/>
            <person name="Satoh N."/>
            <person name="Nishiyama T."/>
            <person name="Hasebe M."/>
            <person name="Maruyama T."/>
            <person name="Minagawa J."/>
            <person name="Obokata J."/>
            <person name="Shigenobu S."/>
        </authorList>
    </citation>
    <scope>NUCLEOTIDE SEQUENCE [LARGE SCALE GENOMIC DNA]</scope>
</reference>
<keyword evidence="4" id="KW-1185">Reference proteome</keyword>
<keyword evidence="2" id="KW-0812">Transmembrane</keyword>
<feature type="transmembrane region" description="Helical" evidence="2">
    <location>
        <begin position="351"/>
        <end position="373"/>
    </location>
</feature>
<keyword evidence="2" id="KW-0472">Membrane</keyword>
<feature type="transmembrane region" description="Helical" evidence="2">
    <location>
        <begin position="283"/>
        <end position="307"/>
    </location>
</feature>
<name>A0AAV4INE7_9GAST</name>
<dbReference type="InterPro" id="IPR036259">
    <property type="entry name" value="MFS_trans_sf"/>
</dbReference>
<gene>
    <name evidence="3" type="ORF">ElyMa_001353300</name>
</gene>
<dbReference type="EMBL" id="BMAT01002685">
    <property type="protein sequence ID" value="GFS11686.1"/>
    <property type="molecule type" value="Genomic_DNA"/>
</dbReference>
<dbReference type="SUPFAM" id="SSF103473">
    <property type="entry name" value="MFS general substrate transporter"/>
    <property type="match status" value="1"/>
</dbReference>
<sequence length="532" mass="58259">MIGKYFQKRRSLATGVGLAGASIGQFAMPPIIAFLLDTYGLSGTLLVLAALYMNAAVSGALFRPLSQYGPPLPQKAPQPKPITAEGAEGADRKADGETKVFVDIKDEHTNLDVREAASFEKPGETDANSSPVSHSGDVAITNGAVSFSTTNEEKQPLTDAEEIAHTAQEKQLENPDFNSTERNAQSSNSTDEKETEDGEQKDDEEDDDGYGKLEERKALFASTGSIFLVSPTVLDIKDVDENARDFLPHSPTPARQRHEKRKALCNKINNVFDFRVLRSYVTIFYTINCFMCFFGYFSHILFLPGVVAEKGIVDYKKALLVSMCGAGDLISRVSTGFFADLNIIPRYRISAAAVILCGLNIALTLPANSFHWLAVHCFLYGYFGGAFVSLISVVLVDMVGLALMSKNLAVILLIQGIGSSLGQIFLGEYFCDTAHTGHWILPRADFSRLGERQDGLLRYHLNHLVHHDDIWWTDALLLPAGQTMGKRQACQVRATCLRVKVHWSDDGKTPGLSGQRNMPEGQSSDSAGPEFH</sequence>
<dbReference type="PANTHER" id="PTHR11360:SF284">
    <property type="entry name" value="EG:103B4.3 PROTEIN-RELATED"/>
    <property type="match status" value="1"/>
</dbReference>
<feature type="compositionally biased region" description="Pro residues" evidence="1">
    <location>
        <begin position="71"/>
        <end position="80"/>
    </location>
</feature>
<evidence type="ECO:0000256" key="2">
    <source>
        <dbReference type="SAM" id="Phobius"/>
    </source>
</evidence>
<dbReference type="InterPro" id="IPR050327">
    <property type="entry name" value="Proton-linked_MCT"/>
</dbReference>
<dbReference type="GO" id="GO:0008028">
    <property type="term" value="F:monocarboxylic acid transmembrane transporter activity"/>
    <property type="evidence" value="ECO:0007669"/>
    <property type="project" value="TreeGrafter"/>
</dbReference>
<feature type="region of interest" description="Disordered" evidence="1">
    <location>
        <begin position="168"/>
        <end position="209"/>
    </location>
</feature>
<evidence type="ECO:0000313" key="4">
    <source>
        <dbReference type="Proteomes" id="UP000762676"/>
    </source>
</evidence>
<feature type="region of interest" description="Disordered" evidence="1">
    <location>
        <begin position="115"/>
        <end position="138"/>
    </location>
</feature>
<feature type="compositionally biased region" description="Acidic residues" evidence="1">
    <location>
        <begin position="193"/>
        <end position="208"/>
    </location>
</feature>
<dbReference type="Pfam" id="PF07690">
    <property type="entry name" value="MFS_1"/>
    <property type="match status" value="1"/>
</dbReference>
<protein>
    <submittedName>
        <fullName evidence="3">Monocarboxylate transporter</fullName>
    </submittedName>
</protein>
<proteinExistence type="predicted"/>
<comment type="caution">
    <text evidence="3">The sequence shown here is derived from an EMBL/GenBank/DDBJ whole genome shotgun (WGS) entry which is preliminary data.</text>
</comment>
<evidence type="ECO:0000313" key="3">
    <source>
        <dbReference type="EMBL" id="GFS11686.1"/>
    </source>
</evidence>
<feature type="transmembrane region" description="Helical" evidence="2">
    <location>
        <begin position="408"/>
        <end position="426"/>
    </location>
</feature>
<feature type="compositionally biased region" description="Polar residues" evidence="1">
    <location>
        <begin position="512"/>
        <end position="526"/>
    </location>
</feature>
<dbReference type="PANTHER" id="PTHR11360">
    <property type="entry name" value="MONOCARBOXYLATE TRANSPORTER"/>
    <property type="match status" value="1"/>
</dbReference>
<dbReference type="Proteomes" id="UP000762676">
    <property type="component" value="Unassembled WGS sequence"/>
</dbReference>
<feature type="compositionally biased region" description="Basic and acidic residues" evidence="1">
    <location>
        <begin position="115"/>
        <end position="124"/>
    </location>
</feature>
<feature type="region of interest" description="Disordered" evidence="1">
    <location>
        <begin position="507"/>
        <end position="532"/>
    </location>
</feature>
<dbReference type="AlphaFoldDB" id="A0AAV4INE7"/>
<evidence type="ECO:0000256" key="1">
    <source>
        <dbReference type="SAM" id="MobiDB-lite"/>
    </source>
</evidence>
<feature type="transmembrane region" description="Helical" evidence="2">
    <location>
        <begin position="41"/>
        <end position="62"/>
    </location>
</feature>
<feature type="transmembrane region" description="Helical" evidence="2">
    <location>
        <begin position="379"/>
        <end position="401"/>
    </location>
</feature>
<keyword evidence="2" id="KW-1133">Transmembrane helix</keyword>
<feature type="transmembrane region" description="Helical" evidence="2">
    <location>
        <begin position="12"/>
        <end position="35"/>
    </location>
</feature>
<dbReference type="Gene3D" id="1.20.1250.20">
    <property type="entry name" value="MFS general substrate transporter like domains"/>
    <property type="match status" value="2"/>
</dbReference>
<feature type="compositionally biased region" description="Polar residues" evidence="1">
    <location>
        <begin position="176"/>
        <end position="189"/>
    </location>
</feature>